<evidence type="ECO:0000313" key="9">
    <source>
        <dbReference type="Proteomes" id="UP000035929"/>
    </source>
</evidence>
<dbReference type="GO" id="GO:0008120">
    <property type="term" value="F:ceramide glucosyltransferase activity"/>
    <property type="evidence" value="ECO:0007669"/>
    <property type="project" value="TreeGrafter"/>
</dbReference>
<gene>
    <name evidence="8" type="ORF">VP06_33635</name>
</gene>
<evidence type="ECO:0000256" key="1">
    <source>
        <dbReference type="ARBA" id="ARBA00004141"/>
    </source>
</evidence>
<comment type="subcellular location">
    <subcellularLocation>
        <location evidence="1">Membrane</location>
        <topology evidence="1">Multi-pass membrane protein</topology>
    </subcellularLocation>
</comment>
<dbReference type="GO" id="GO:0006679">
    <property type="term" value="P:glucosylceramide biosynthetic process"/>
    <property type="evidence" value="ECO:0007669"/>
    <property type="project" value="TreeGrafter"/>
</dbReference>
<keyword evidence="4 7" id="KW-0812">Transmembrane</keyword>
<evidence type="ECO:0000256" key="2">
    <source>
        <dbReference type="ARBA" id="ARBA00022676"/>
    </source>
</evidence>
<keyword evidence="2" id="KW-0328">Glycosyltransferase</keyword>
<protein>
    <submittedName>
        <fullName evidence="8">Glucosyltransferase</fullName>
    </submittedName>
</protein>
<dbReference type="GO" id="GO:0016020">
    <property type="term" value="C:membrane"/>
    <property type="evidence" value="ECO:0007669"/>
    <property type="project" value="UniProtKB-SubCell"/>
</dbReference>
<dbReference type="AlphaFoldDB" id="A0A0J6RJE4"/>
<evidence type="ECO:0000256" key="5">
    <source>
        <dbReference type="ARBA" id="ARBA00022989"/>
    </source>
</evidence>
<organism evidence="8 9">
    <name type="scientific">Methylobacterium aquaticum</name>
    <dbReference type="NCBI Taxonomy" id="270351"/>
    <lineage>
        <taxon>Bacteria</taxon>
        <taxon>Pseudomonadati</taxon>
        <taxon>Pseudomonadota</taxon>
        <taxon>Alphaproteobacteria</taxon>
        <taxon>Hyphomicrobiales</taxon>
        <taxon>Methylobacteriaceae</taxon>
        <taxon>Methylobacterium</taxon>
    </lineage>
</organism>
<evidence type="ECO:0000313" key="8">
    <source>
        <dbReference type="EMBL" id="KMO22950.1"/>
    </source>
</evidence>
<accession>A0A0J6RJE4</accession>
<keyword evidence="6 7" id="KW-0472">Membrane</keyword>
<sequence>MEWTWISTPLLVLALAGCIYGLTTAWLAGRLARRPAPRLSAGAARPSVTLLKPLCGDEPNLHHNLTTFCAQAYAGAVQVIFGVQNAADPAIAVVH</sequence>
<proteinExistence type="predicted"/>
<dbReference type="PATRIC" id="fig|270351.6.peg.6165"/>
<reference evidence="8 9" key="1">
    <citation type="submission" date="2015-03" db="EMBL/GenBank/DDBJ databases">
        <title>Genome sequencing of Methylobacterium aquaticum DSM16371 type strain.</title>
        <authorList>
            <person name="Chaudhry V."/>
            <person name="Patil P.B."/>
        </authorList>
    </citation>
    <scope>NUCLEOTIDE SEQUENCE [LARGE SCALE GENOMIC DNA]</scope>
    <source>
        <strain evidence="8 9">DSM 16371</strain>
    </source>
</reference>
<keyword evidence="3 8" id="KW-0808">Transferase</keyword>
<dbReference type="PANTHER" id="PTHR12726:SF0">
    <property type="entry name" value="CERAMIDE GLUCOSYLTRANSFERASE"/>
    <property type="match status" value="1"/>
</dbReference>
<evidence type="ECO:0000256" key="3">
    <source>
        <dbReference type="ARBA" id="ARBA00022679"/>
    </source>
</evidence>
<evidence type="ECO:0000256" key="7">
    <source>
        <dbReference type="SAM" id="Phobius"/>
    </source>
</evidence>
<keyword evidence="5 7" id="KW-1133">Transmembrane helix</keyword>
<feature type="non-terminal residue" evidence="8">
    <location>
        <position position="95"/>
    </location>
</feature>
<evidence type="ECO:0000256" key="6">
    <source>
        <dbReference type="ARBA" id="ARBA00023136"/>
    </source>
</evidence>
<dbReference type="EMBL" id="LABX01000511">
    <property type="protein sequence ID" value="KMO22950.1"/>
    <property type="molecule type" value="Genomic_DNA"/>
</dbReference>
<comment type="caution">
    <text evidence="8">The sequence shown here is derived from an EMBL/GenBank/DDBJ whole genome shotgun (WGS) entry which is preliminary data.</text>
</comment>
<dbReference type="Proteomes" id="UP000035929">
    <property type="component" value="Unassembled WGS sequence"/>
</dbReference>
<feature type="transmembrane region" description="Helical" evidence="7">
    <location>
        <begin position="6"/>
        <end position="28"/>
    </location>
</feature>
<dbReference type="PANTHER" id="PTHR12726">
    <property type="entry name" value="CERAMIDE GLUCOSYLTRANSFERASE"/>
    <property type="match status" value="1"/>
</dbReference>
<name>A0A0J6RJE4_9HYPH</name>
<evidence type="ECO:0000256" key="4">
    <source>
        <dbReference type="ARBA" id="ARBA00022692"/>
    </source>
</evidence>
<dbReference type="InterPro" id="IPR025993">
    <property type="entry name" value="Ceramide_glucosylTrfase"/>
</dbReference>